<dbReference type="GO" id="GO:0005524">
    <property type="term" value="F:ATP binding"/>
    <property type="evidence" value="ECO:0007669"/>
    <property type="project" value="UniProtKB-KW"/>
</dbReference>
<dbReference type="InterPro" id="IPR003593">
    <property type="entry name" value="AAA+_ATPase"/>
</dbReference>
<dbReference type="GO" id="GO:0015807">
    <property type="term" value="P:L-amino acid transport"/>
    <property type="evidence" value="ECO:0007669"/>
    <property type="project" value="TreeGrafter"/>
</dbReference>
<feature type="compositionally biased region" description="Polar residues" evidence="10">
    <location>
        <begin position="1"/>
        <end position="13"/>
    </location>
</feature>
<dbReference type="CDD" id="cd03224">
    <property type="entry name" value="ABC_TM1139_LivF_branched"/>
    <property type="match status" value="1"/>
</dbReference>
<keyword evidence="4 11" id="KW-0812">Transmembrane</keyword>
<dbReference type="GO" id="GO:0005886">
    <property type="term" value="C:plasma membrane"/>
    <property type="evidence" value="ECO:0007669"/>
    <property type="project" value="UniProtKB-SubCell"/>
</dbReference>
<dbReference type="EMBL" id="CADCTF010000156">
    <property type="protein sequence ID" value="CAA9269244.1"/>
    <property type="molecule type" value="Genomic_DNA"/>
</dbReference>
<feature type="transmembrane region" description="Helical" evidence="11">
    <location>
        <begin position="329"/>
        <end position="349"/>
    </location>
</feature>
<dbReference type="CDD" id="cd03219">
    <property type="entry name" value="ABC_Mj1267_LivG_branched"/>
    <property type="match status" value="1"/>
</dbReference>
<dbReference type="GO" id="GO:0015658">
    <property type="term" value="F:branched-chain amino acid transmembrane transporter activity"/>
    <property type="evidence" value="ECO:0007669"/>
    <property type="project" value="TreeGrafter"/>
</dbReference>
<evidence type="ECO:0000259" key="12">
    <source>
        <dbReference type="PROSITE" id="PS50850"/>
    </source>
</evidence>
<evidence type="ECO:0000256" key="5">
    <source>
        <dbReference type="ARBA" id="ARBA00022741"/>
    </source>
</evidence>
<dbReference type="SMART" id="SM00382">
    <property type="entry name" value="AAA"/>
    <property type="match status" value="2"/>
</dbReference>
<dbReference type="InterPro" id="IPR011701">
    <property type="entry name" value="MFS"/>
</dbReference>
<evidence type="ECO:0000256" key="11">
    <source>
        <dbReference type="SAM" id="Phobius"/>
    </source>
</evidence>
<name>A0A6J4J3C5_9ACTN</name>
<dbReference type="Gene3D" id="1.20.1250.20">
    <property type="entry name" value="MFS general substrate transporter like domains"/>
    <property type="match status" value="1"/>
</dbReference>
<feature type="region of interest" description="Disordered" evidence="10">
    <location>
        <begin position="1"/>
        <end position="28"/>
    </location>
</feature>
<dbReference type="Pfam" id="PF07690">
    <property type="entry name" value="MFS_1"/>
    <property type="match status" value="1"/>
</dbReference>
<dbReference type="PANTHER" id="PTHR43820:SF4">
    <property type="entry name" value="HIGH-AFFINITY BRANCHED-CHAIN AMINO ACID TRANSPORT ATP-BINDING PROTEIN LIVF"/>
    <property type="match status" value="1"/>
</dbReference>
<evidence type="ECO:0000256" key="4">
    <source>
        <dbReference type="ARBA" id="ARBA00022692"/>
    </source>
</evidence>
<evidence type="ECO:0000313" key="14">
    <source>
        <dbReference type="EMBL" id="CAA9269244.1"/>
    </source>
</evidence>
<feature type="domain" description="Major facilitator superfamily (MFS) profile" evidence="12">
    <location>
        <begin position="45"/>
        <end position="443"/>
    </location>
</feature>
<protein>
    <submittedName>
        <fullName evidence="14">Branched-chain amino acid transport ATP-binding protein LivF</fullName>
    </submittedName>
</protein>
<evidence type="ECO:0000256" key="8">
    <source>
        <dbReference type="ARBA" id="ARBA00022989"/>
    </source>
</evidence>
<keyword evidence="8 11" id="KW-1133">Transmembrane helix</keyword>
<dbReference type="AlphaFoldDB" id="A0A6J4J3C5"/>
<accession>A0A6J4J3C5</accession>
<dbReference type="InterPro" id="IPR027417">
    <property type="entry name" value="P-loop_NTPase"/>
</dbReference>
<feature type="transmembrane region" description="Helical" evidence="11">
    <location>
        <begin position="420"/>
        <end position="443"/>
    </location>
</feature>
<feature type="transmembrane region" description="Helical" evidence="11">
    <location>
        <begin position="389"/>
        <end position="408"/>
    </location>
</feature>
<dbReference type="PROSITE" id="PS50850">
    <property type="entry name" value="MFS"/>
    <property type="match status" value="1"/>
</dbReference>
<evidence type="ECO:0000256" key="2">
    <source>
        <dbReference type="ARBA" id="ARBA00005417"/>
    </source>
</evidence>
<keyword evidence="7" id="KW-0029">Amino-acid transport</keyword>
<feature type="transmembrane region" description="Helical" evidence="11">
    <location>
        <begin position="355"/>
        <end position="382"/>
    </location>
</feature>
<dbReference type="Gene3D" id="3.40.50.300">
    <property type="entry name" value="P-loop containing nucleotide triphosphate hydrolases"/>
    <property type="match status" value="2"/>
</dbReference>
<dbReference type="PROSITE" id="PS00211">
    <property type="entry name" value="ABC_TRANSPORTER_1"/>
    <property type="match status" value="1"/>
</dbReference>
<evidence type="ECO:0000256" key="7">
    <source>
        <dbReference type="ARBA" id="ARBA00022970"/>
    </source>
</evidence>
<comment type="subcellular location">
    <subcellularLocation>
        <location evidence="1">Cell membrane</location>
        <topology evidence="1">Multi-pass membrane protein</topology>
    </subcellularLocation>
</comment>
<dbReference type="SUPFAM" id="SSF52540">
    <property type="entry name" value="P-loop containing nucleoside triphosphate hydrolases"/>
    <property type="match status" value="2"/>
</dbReference>
<dbReference type="Pfam" id="PF00005">
    <property type="entry name" value="ABC_tran"/>
    <property type="match status" value="2"/>
</dbReference>
<keyword evidence="9 11" id="KW-0472">Membrane</keyword>
<dbReference type="GO" id="GO:0016887">
    <property type="term" value="F:ATP hydrolysis activity"/>
    <property type="evidence" value="ECO:0007669"/>
    <property type="project" value="InterPro"/>
</dbReference>
<dbReference type="PROSITE" id="PS50893">
    <property type="entry name" value="ABC_TRANSPORTER_2"/>
    <property type="match status" value="2"/>
</dbReference>
<sequence>MSDATDSSGSTVTAPPAPKRPKKSIGERLQAARPSAITRGAPVYPLVVLFGLNAVDELDRTAGTILLPEIRDHFGLDIQGILTLTSIVGFFVLFLEIPLAHLADRRARTRIAAGGAAAWGLFSALTGLASNIWVFGAARGGANLGRAVNGATHRPLLSDYYDIDARPGVFAFHSAANSVGQIFGPLIAGYLALWYGWQVPFLVFAFPTFVFVLLALRLKEPVRGAHERRAMGASAETQGTEEAPASMAEAWRLLWQVRTLRRIWIATPVISIPLYALSPLLTLFYADELGLDSGERALIAAIGEPFQLVGLILGIPLATRLMRKDPALLIRFIAAAGVLQVVSTVLLVFTRNLPMVIAMRCVLSLVTSSTAPALAAATALIVPPRVRSMGFTVGSVFVIPTLLVGPVIGGLADDLGLQRAIIMLCPMILIGVYMISTAGAFIASDISKVRTSSLAMSEVRASRNRGETKLLLVKDLDVHYDTVQVLFGVNFELDEGEIVALLGTNGAGKSTLLKAISGLVEASAGAVVFDGVDMTYAPPNEVVKRGVIQVPGGKGVFPGLTVGENMKLAGWPYKKDPEYLKTATAEVLGYFPVLEHRWDQAAGNLSGGEQQMLTLGMAFISKPRLLMIDELSLGLAPVVVEQLLEIVHAIQARGTTIILVEQSVNVALTMAETAYFMEKGEIRFHGPTSELLERPDVLRAVFLEGAGAIEGSKVSATAAKPAPRTDVAASVLLEARGLTRSYGGVRAVSDVSFKLDEGSILGIIGPNGAGKTSLFDIISGFLTPDAGSLIFAGQDITDLGPDRRAMLGLGRSFQDARLFPGLTVAETIALALERQVEVRDPLATALGLPMVRDSEIKVTKRVDELIEMLGLQAYAGKFIHELSTGSRRIVDICCVLAHEPRVILFDEPSSGIAQRETEALGPMLLRIREVTGASMLVIEHDMPLITAVSDEIMALDLGQFVTRGPADEVLHDPRVVASYLGTNSAAIARSGTT</sequence>
<dbReference type="InterPro" id="IPR017871">
    <property type="entry name" value="ABC_transporter-like_CS"/>
</dbReference>
<dbReference type="PANTHER" id="PTHR43820">
    <property type="entry name" value="HIGH-AFFINITY BRANCHED-CHAIN AMINO ACID TRANSPORT ATP-BINDING PROTEIN LIVF"/>
    <property type="match status" value="1"/>
</dbReference>
<evidence type="ECO:0000256" key="1">
    <source>
        <dbReference type="ARBA" id="ARBA00004651"/>
    </source>
</evidence>
<dbReference type="InterPro" id="IPR003439">
    <property type="entry name" value="ABC_transporter-like_ATP-bd"/>
</dbReference>
<feature type="transmembrane region" description="Helical" evidence="11">
    <location>
        <begin position="111"/>
        <end position="135"/>
    </location>
</feature>
<keyword evidence="3" id="KW-0813">Transport</keyword>
<keyword evidence="5" id="KW-0547">Nucleotide-binding</keyword>
<evidence type="ECO:0000256" key="3">
    <source>
        <dbReference type="ARBA" id="ARBA00022448"/>
    </source>
</evidence>
<comment type="similarity">
    <text evidence="2">Belongs to the ABC transporter superfamily.</text>
</comment>
<dbReference type="SUPFAM" id="SSF103473">
    <property type="entry name" value="MFS general substrate transporter"/>
    <property type="match status" value="1"/>
</dbReference>
<dbReference type="InterPro" id="IPR036259">
    <property type="entry name" value="MFS_trans_sf"/>
</dbReference>
<feature type="transmembrane region" description="Helical" evidence="11">
    <location>
        <begin position="78"/>
        <end position="99"/>
    </location>
</feature>
<feature type="domain" description="ABC transporter" evidence="13">
    <location>
        <begin position="733"/>
        <end position="982"/>
    </location>
</feature>
<proteinExistence type="inferred from homology"/>
<organism evidence="14">
    <name type="scientific">uncultured Acidimicrobiales bacterium</name>
    <dbReference type="NCBI Taxonomy" id="310071"/>
    <lineage>
        <taxon>Bacteria</taxon>
        <taxon>Bacillati</taxon>
        <taxon>Actinomycetota</taxon>
        <taxon>Acidimicrobiia</taxon>
        <taxon>Acidimicrobiales</taxon>
        <taxon>environmental samples</taxon>
    </lineage>
</organism>
<evidence type="ECO:0000256" key="9">
    <source>
        <dbReference type="ARBA" id="ARBA00023136"/>
    </source>
</evidence>
<feature type="domain" description="ABC transporter" evidence="13">
    <location>
        <begin position="471"/>
        <end position="704"/>
    </location>
</feature>
<feature type="transmembrane region" description="Helical" evidence="11">
    <location>
        <begin position="263"/>
        <end position="285"/>
    </location>
</feature>
<dbReference type="InterPro" id="IPR020846">
    <property type="entry name" value="MFS_dom"/>
</dbReference>
<gene>
    <name evidence="14" type="ORF">AVDCRST_MAG50-3380</name>
</gene>
<evidence type="ECO:0000256" key="6">
    <source>
        <dbReference type="ARBA" id="ARBA00022840"/>
    </source>
</evidence>
<dbReference type="InterPro" id="IPR052156">
    <property type="entry name" value="BCAA_Transport_ATP-bd_LivF"/>
</dbReference>
<reference evidence="14" key="1">
    <citation type="submission" date="2020-02" db="EMBL/GenBank/DDBJ databases">
        <authorList>
            <person name="Meier V. D."/>
        </authorList>
    </citation>
    <scope>NUCLEOTIDE SEQUENCE</scope>
    <source>
        <strain evidence="14">AVDCRST_MAG50</strain>
    </source>
</reference>
<evidence type="ECO:0000256" key="10">
    <source>
        <dbReference type="SAM" id="MobiDB-lite"/>
    </source>
</evidence>
<feature type="transmembrane region" description="Helical" evidence="11">
    <location>
        <begin position="195"/>
        <end position="216"/>
    </location>
</feature>
<keyword evidence="6 14" id="KW-0067">ATP-binding</keyword>
<evidence type="ECO:0000259" key="13">
    <source>
        <dbReference type="PROSITE" id="PS50893"/>
    </source>
</evidence>